<keyword evidence="2" id="KW-1185">Reference proteome</keyword>
<reference evidence="1 2" key="1">
    <citation type="submission" date="2019-03" db="EMBL/GenBank/DDBJ databases">
        <title>Draft genome of Massilia hortus sp. nov., a novel bacterial species of the Oxalobacteraceae family.</title>
        <authorList>
            <person name="Peta V."/>
            <person name="Raths R."/>
            <person name="Bucking H."/>
        </authorList>
    </citation>
    <scope>NUCLEOTIDE SEQUENCE [LARGE SCALE GENOMIC DNA]</scope>
    <source>
        <strain evidence="1 2">ONC3</strain>
    </source>
</reference>
<dbReference type="OrthoDB" id="8811070at2"/>
<dbReference type="Proteomes" id="UP000297258">
    <property type="component" value="Unassembled WGS sequence"/>
</dbReference>
<protein>
    <submittedName>
        <fullName evidence="1">Uncharacterized protein</fullName>
    </submittedName>
</protein>
<name>A0A4Y9T6A4_9BURK</name>
<evidence type="ECO:0000313" key="2">
    <source>
        <dbReference type="Proteomes" id="UP000297258"/>
    </source>
</evidence>
<dbReference type="RefSeq" id="WP_135188976.1">
    <property type="nucleotide sequence ID" value="NZ_SPUM01000039.1"/>
</dbReference>
<dbReference type="AlphaFoldDB" id="A0A4Y9T6A4"/>
<organism evidence="1 2">
    <name type="scientific">Massilia horti</name>
    <dbReference type="NCBI Taxonomy" id="2562153"/>
    <lineage>
        <taxon>Bacteria</taxon>
        <taxon>Pseudomonadati</taxon>
        <taxon>Pseudomonadota</taxon>
        <taxon>Betaproteobacteria</taxon>
        <taxon>Burkholderiales</taxon>
        <taxon>Oxalobacteraceae</taxon>
        <taxon>Telluria group</taxon>
        <taxon>Massilia</taxon>
    </lineage>
</organism>
<evidence type="ECO:0000313" key="1">
    <source>
        <dbReference type="EMBL" id="TFW33501.1"/>
    </source>
</evidence>
<sequence length="115" mass="12916">MDKEKVEVKEMIQSLYRFANILPVWDGEVNDDVAAVFGTMIAETRACSNAFGWVPKPPGGRASITWLVRQLGRGVFNSYRSQLSFTCARAVIYKWKSALEMASLGVAMRKLPQWA</sequence>
<dbReference type="EMBL" id="SPUM01000039">
    <property type="protein sequence ID" value="TFW33501.1"/>
    <property type="molecule type" value="Genomic_DNA"/>
</dbReference>
<accession>A0A4Y9T6A4</accession>
<proteinExistence type="predicted"/>
<comment type="caution">
    <text evidence="1">The sequence shown here is derived from an EMBL/GenBank/DDBJ whole genome shotgun (WGS) entry which is preliminary data.</text>
</comment>
<gene>
    <name evidence="1" type="ORF">E4O92_06650</name>
</gene>